<organism evidence="1 2">
    <name type="scientific">Candidatus Enterovibrio escicola</name>
    <dbReference type="NCBI Taxonomy" id="1927127"/>
    <lineage>
        <taxon>Bacteria</taxon>
        <taxon>Pseudomonadati</taxon>
        <taxon>Pseudomonadota</taxon>
        <taxon>Gammaproteobacteria</taxon>
        <taxon>Vibrionales</taxon>
        <taxon>Vibrionaceae</taxon>
        <taxon>Enterovibrio</taxon>
    </lineage>
</organism>
<dbReference type="OrthoDB" id="6448124at2"/>
<keyword evidence="2" id="KW-1185">Reference proteome</keyword>
<proteinExistence type="predicted"/>
<dbReference type="RefSeq" id="WP_146679123.1">
    <property type="nucleotide sequence ID" value="NZ_NBYY01000011.1"/>
</dbReference>
<comment type="caution">
    <text evidence="1">The sequence shown here is derived from an EMBL/GenBank/DDBJ whole genome shotgun (WGS) entry which is preliminary data.</text>
</comment>
<sequence length="59" mass="6913">MNNLDAIFIDVYDFCQIFLPAWGKSPFFRYPIKNKPSRLSVSEVMTIVIAFHQSMESRL</sequence>
<reference evidence="2" key="1">
    <citation type="submission" date="2017-04" db="EMBL/GenBank/DDBJ databases">
        <title>Genome evolution of the luminous symbionts of deep sea anglerfish.</title>
        <authorList>
            <person name="Hendry T.A."/>
        </authorList>
    </citation>
    <scope>NUCLEOTIDE SEQUENCE [LARGE SCALE GENOMIC DNA]</scope>
</reference>
<dbReference type="EMBL" id="NBYY01000011">
    <property type="protein sequence ID" value="PCS23241.1"/>
    <property type="molecule type" value="Genomic_DNA"/>
</dbReference>
<dbReference type="AlphaFoldDB" id="A0A2A5T516"/>
<dbReference type="GeneID" id="66952822"/>
<evidence type="ECO:0000313" key="2">
    <source>
        <dbReference type="Proteomes" id="UP000219020"/>
    </source>
</evidence>
<name>A0A2A5T516_9GAMM</name>
<gene>
    <name evidence="1" type="ORF">BTN49_1237</name>
</gene>
<dbReference type="Proteomes" id="UP000219020">
    <property type="component" value="Unassembled WGS sequence"/>
</dbReference>
<protein>
    <submittedName>
        <fullName evidence="1">Mobile element protein</fullName>
    </submittedName>
</protein>
<evidence type="ECO:0000313" key="1">
    <source>
        <dbReference type="EMBL" id="PCS23241.1"/>
    </source>
</evidence>
<accession>A0A2A5T516</accession>